<dbReference type="PANTHER" id="PTHR24321:SF11">
    <property type="entry name" value="BLR0893 PROTEIN"/>
    <property type="match status" value="1"/>
</dbReference>
<dbReference type="SUPFAM" id="SSF51735">
    <property type="entry name" value="NAD(P)-binding Rossmann-fold domains"/>
    <property type="match status" value="1"/>
</dbReference>
<comment type="caution">
    <text evidence="3">The sequence shown here is derived from an EMBL/GenBank/DDBJ whole genome shotgun (WGS) entry which is preliminary data.</text>
</comment>
<dbReference type="InterPro" id="IPR036291">
    <property type="entry name" value="NAD(P)-bd_dom_sf"/>
</dbReference>
<dbReference type="PRINTS" id="PR00080">
    <property type="entry name" value="SDRFAMILY"/>
</dbReference>
<dbReference type="AlphaFoldDB" id="A0A919YRH1"/>
<evidence type="ECO:0000256" key="1">
    <source>
        <dbReference type="ARBA" id="ARBA00006484"/>
    </source>
</evidence>
<dbReference type="GO" id="GO:0016491">
    <property type="term" value="F:oxidoreductase activity"/>
    <property type="evidence" value="ECO:0007669"/>
    <property type="project" value="UniProtKB-KW"/>
</dbReference>
<protein>
    <submittedName>
        <fullName evidence="3">Short-chain dehydrogenase</fullName>
    </submittedName>
</protein>
<evidence type="ECO:0000313" key="3">
    <source>
        <dbReference type="EMBL" id="GIP18345.1"/>
    </source>
</evidence>
<gene>
    <name evidence="3" type="ORF">J40TS1_39870</name>
</gene>
<evidence type="ECO:0000313" key="4">
    <source>
        <dbReference type="Proteomes" id="UP000683139"/>
    </source>
</evidence>
<reference evidence="3" key="1">
    <citation type="submission" date="2021-03" db="EMBL/GenBank/DDBJ databases">
        <title>Antimicrobial resistance genes in bacteria isolated from Japanese honey, and their potential for conferring macrolide and lincosamide resistance in the American foulbrood pathogen Paenibacillus larvae.</title>
        <authorList>
            <person name="Okamoto M."/>
            <person name="Kumagai M."/>
            <person name="Kanamori H."/>
            <person name="Takamatsu D."/>
        </authorList>
    </citation>
    <scope>NUCLEOTIDE SEQUENCE</scope>
    <source>
        <strain evidence="3">J40TS1</strain>
    </source>
</reference>
<dbReference type="Gene3D" id="3.40.50.720">
    <property type="entry name" value="NAD(P)-binding Rossmann-like Domain"/>
    <property type="match status" value="1"/>
</dbReference>
<organism evidence="3 4">
    <name type="scientific">Paenibacillus montaniterrae</name>
    <dbReference type="NCBI Taxonomy" id="429341"/>
    <lineage>
        <taxon>Bacteria</taxon>
        <taxon>Bacillati</taxon>
        <taxon>Bacillota</taxon>
        <taxon>Bacilli</taxon>
        <taxon>Bacillales</taxon>
        <taxon>Paenibacillaceae</taxon>
        <taxon>Paenibacillus</taxon>
    </lineage>
</organism>
<dbReference type="FunFam" id="3.40.50.720:FF:000084">
    <property type="entry name" value="Short-chain dehydrogenase reductase"/>
    <property type="match status" value="1"/>
</dbReference>
<dbReference type="PANTHER" id="PTHR24321">
    <property type="entry name" value="DEHYDROGENASES, SHORT CHAIN"/>
    <property type="match status" value="1"/>
</dbReference>
<dbReference type="InterPro" id="IPR002347">
    <property type="entry name" value="SDR_fam"/>
</dbReference>
<dbReference type="NCBIfam" id="NF005559">
    <property type="entry name" value="PRK07231.1"/>
    <property type="match status" value="1"/>
</dbReference>
<dbReference type="PROSITE" id="PS00061">
    <property type="entry name" value="ADH_SHORT"/>
    <property type="match status" value="1"/>
</dbReference>
<evidence type="ECO:0000256" key="2">
    <source>
        <dbReference type="ARBA" id="ARBA00023002"/>
    </source>
</evidence>
<sequence>MFNLTDKVAIVTGGASGIGLATVKAFLDKGAKVVIADYNEQAGKAVEQDLSKGSSNPTFIYVNAAEEKSVENLVSETVKRFGRVDIMVNNAGIGVLAKTHELTFEEYNKVISINQNGVFFGAKYAIREMLKTGGGSIVNTASILGHVGEAGAFAYNASKGAVNILTKSLALEYADQNIRVNAVCPGYVESGMVNKEALGDFYDGLVARHPIGRLGQPEEIAHGIVFLCENEFVTGCSLLIDGGYTAQ</sequence>
<dbReference type="EMBL" id="BOSE01000008">
    <property type="protein sequence ID" value="GIP18345.1"/>
    <property type="molecule type" value="Genomic_DNA"/>
</dbReference>
<name>A0A919YRH1_9BACL</name>
<dbReference type="InterPro" id="IPR020904">
    <property type="entry name" value="Sc_DH/Rdtase_CS"/>
</dbReference>
<dbReference type="RefSeq" id="WP_213518652.1">
    <property type="nucleotide sequence ID" value="NZ_BOSE01000008.1"/>
</dbReference>
<keyword evidence="4" id="KW-1185">Reference proteome</keyword>
<accession>A0A919YRH1</accession>
<dbReference type="GO" id="GO:0008206">
    <property type="term" value="P:bile acid metabolic process"/>
    <property type="evidence" value="ECO:0007669"/>
    <property type="project" value="UniProtKB-ARBA"/>
</dbReference>
<dbReference type="PRINTS" id="PR00081">
    <property type="entry name" value="GDHRDH"/>
</dbReference>
<comment type="similarity">
    <text evidence="1">Belongs to the short-chain dehydrogenases/reductases (SDR) family.</text>
</comment>
<keyword evidence="2" id="KW-0560">Oxidoreductase</keyword>
<dbReference type="Pfam" id="PF13561">
    <property type="entry name" value="adh_short_C2"/>
    <property type="match status" value="1"/>
</dbReference>
<dbReference type="CDD" id="cd05233">
    <property type="entry name" value="SDR_c"/>
    <property type="match status" value="1"/>
</dbReference>
<dbReference type="Proteomes" id="UP000683139">
    <property type="component" value="Unassembled WGS sequence"/>
</dbReference>
<proteinExistence type="inferred from homology"/>